<feature type="compositionally biased region" description="Basic and acidic residues" evidence="2">
    <location>
        <begin position="905"/>
        <end position="928"/>
    </location>
</feature>
<feature type="compositionally biased region" description="Pro residues" evidence="2">
    <location>
        <begin position="1097"/>
        <end position="1107"/>
    </location>
</feature>
<feature type="compositionally biased region" description="Low complexity" evidence="2">
    <location>
        <begin position="124"/>
        <end position="138"/>
    </location>
</feature>
<feature type="region of interest" description="Disordered" evidence="2">
    <location>
        <begin position="529"/>
        <end position="553"/>
    </location>
</feature>
<feature type="compositionally biased region" description="Low complexity" evidence="2">
    <location>
        <begin position="1108"/>
        <end position="1117"/>
    </location>
</feature>
<gene>
    <name evidence="3" type="ORF">PPAR00522_LOCUS13635</name>
</gene>
<name>A0A7S0YMP1_9CHLO</name>
<proteinExistence type="predicted"/>
<feature type="coiled-coil region" evidence="1">
    <location>
        <begin position="211"/>
        <end position="245"/>
    </location>
</feature>
<accession>A0A7S0YMP1</accession>
<evidence type="ECO:0000256" key="2">
    <source>
        <dbReference type="SAM" id="MobiDB-lite"/>
    </source>
</evidence>
<organism evidence="3">
    <name type="scientific">Polytomella parva</name>
    <dbReference type="NCBI Taxonomy" id="51329"/>
    <lineage>
        <taxon>Eukaryota</taxon>
        <taxon>Viridiplantae</taxon>
        <taxon>Chlorophyta</taxon>
        <taxon>core chlorophytes</taxon>
        <taxon>Chlorophyceae</taxon>
        <taxon>CS clade</taxon>
        <taxon>Chlamydomonadales</taxon>
        <taxon>Chlamydomonadaceae</taxon>
        <taxon>Polytomella</taxon>
    </lineage>
</organism>
<reference evidence="3" key="1">
    <citation type="submission" date="2021-01" db="EMBL/GenBank/DDBJ databases">
        <authorList>
            <person name="Corre E."/>
            <person name="Pelletier E."/>
            <person name="Niang G."/>
            <person name="Scheremetjew M."/>
            <person name="Finn R."/>
            <person name="Kale V."/>
            <person name="Holt S."/>
            <person name="Cochrane G."/>
            <person name="Meng A."/>
            <person name="Brown T."/>
            <person name="Cohen L."/>
        </authorList>
    </citation>
    <scope>NUCLEOTIDE SEQUENCE</scope>
    <source>
        <strain evidence="3">SAG 63-3</strain>
    </source>
</reference>
<feature type="coiled-coil region" evidence="1">
    <location>
        <begin position="83"/>
        <end position="117"/>
    </location>
</feature>
<evidence type="ECO:0000313" key="3">
    <source>
        <dbReference type="EMBL" id="CAD8778361.1"/>
    </source>
</evidence>
<feature type="compositionally biased region" description="Low complexity" evidence="2">
    <location>
        <begin position="966"/>
        <end position="979"/>
    </location>
</feature>
<feature type="compositionally biased region" description="Pro residues" evidence="2">
    <location>
        <begin position="947"/>
        <end position="965"/>
    </location>
</feature>
<feature type="compositionally biased region" description="Low complexity" evidence="2">
    <location>
        <begin position="838"/>
        <end position="852"/>
    </location>
</feature>
<feature type="region of interest" description="Disordered" evidence="2">
    <location>
        <begin position="1157"/>
        <end position="1176"/>
    </location>
</feature>
<dbReference type="EMBL" id="HBFM01020977">
    <property type="protein sequence ID" value="CAD8778361.1"/>
    <property type="molecule type" value="Transcribed_RNA"/>
</dbReference>
<feature type="region of interest" description="Disordered" evidence="2">
    <location>
        <begin position="121"/>
        <end position="142"/>
    </location>
</feature>
<keyword evidence="1" id="KW-0175">Coiled coil</keyword>
<evidence type="ECO:0000256" key="1">
    <source>
        <dbReference type="SAM" id="Coils"/>
    </source>
</evidence>
<feature type="compositionally biased region" description="Polar residues" evidence="2">
    <location>
        <begin position="530"/>
        <end position="546"/>
    </location>
</feature>
<feature type="compositionally biased region" description="Gly residues" evidence="2">
    <location>
        <begin position="1159"/>
        <end position="1169"/>
    </location>
</feature>
<feature type="compositionally biased region" description="Low complexity" evidence="2">
    <location>
        <begin position="573"/>
        <end position="616"/>
    </location>
</feature>
<feature type="coiled-coil region" evidence="1">
    <location>
        <begin position="6"/>
        <end position="33"/>
    </location>
</feature>
<feature type="compositionally biased region" description="Low complexity" evidence="2">
    <location>
        <begin position="789"/>
        <end position="802"/>
    </location>
</feature>
<dbReference type="AlphaFoldDB" id="A0A7S0YMP1"/>
<sequence>MENQPSVEVQLKLDEALKELHKTQEQLEVSQRRSALLLKKNKALKDDIEKFNIKSTVFEDELAVVNKRNQVLRAESSYFQRKFNDAEQRISTQDKRMTELQQTIVEKSNLLEEALHKVTEQFKSESSSTSSSLQLPSPESHDHHISILQKDLDEAKNLVESYESALRVKDSRILDLEMAIQDKQSRLSELATVRQERDTLAATVLTAQGEIQDLSVRIDAQKAINNQLQHKIEEEGQKHAELLEDVKTKAKKAFSAVIAPSLLPNISSASTDSSLTNLTVSSDNSSSHTQAMSILSRFFDDQISEDEALKELSSLNVHLATSPVTSLAIEADLKADHEPTATPSSNPLSPPPFTPSLPLQVTTMTPLKDAVDEEARDYRKEHVLTFSDLVSEESAQKKKANGNSLPSTPDAIAPALLLPSSSSSSTSSSAVFSSVDTAFLNDSSTTDTVNNLTEYEVLPDSTRRTLDLDSFVESLTSKDVDATAVDVVSTVDVEPSFPEKPVIRSKLRTPIVRDRTLTLEEQDGLIIDSYSGSKGRTETGRITNGIDSKENSDGLNQKVVSISKRLNFVEDAPTSSLNLPSSRSSSSLFSDSAPSTPAAHTTPSTLSPSTPSAPSPAILPVVEGFTPVKAVPSTSASNHGPTSGNGNDVNYNVPDVIIVEPHSEPLVPSTVSALETSKTTTANHDASSLSTTLSSSSISSSTLTSSSMTKSIAANTTTSISTTTTATTIAATAAAAIATHPITAPPAYAFKTEMILNDPEKLKRLILRARAIYTVLPSFVVDGDSSAPSTTSSNDNVDANNDVSDRDKNNAKNNSNETNRVVVGDDEVTQGNFHQGYNSSNKNTNESTKVSNVNSLQASIEESIQPEPNTTLFEPKCKSESEPITLSHANEDNLVVDEGSITTKGRADEKEGKEKHKNDPFLVNDKDNFASSPFPAGLLSAATAPSPMAPPTVPLSPTPPPPPPSGAARPPSTSSFSSGPIPSLSFPVTVYPQSTSVVVVPTILSTLTPHNSTSSAAEISAAMTSRLARASSSSDRTLPTKPSHSSSFTPFKFISKAYKALSFKDVKKSSSSSSNSSDLGSPPSLRPSSSGSITAPPSTPSSTPPTPSSTSTAPSSILSRKSLGNRSLSRASYSQRMQDHASNGVIVSGPSITSAARNGSGGGIGGGASSSGSMHGAAGIDSVAEAAMSLARTSISAAAVSLSRNSMSSKAAAAVTGGGSDTKASIGDSVMKGLKEEMESTTAYGKDKSGFVGFGGEGSESYNPSFGSIIRK</sequence>
<feature type="coiled-coil region" evidence="1">
    <location>
        <begin position="145"/>
        <end position="172"/>
    </location>
</feature>
<feature type="region of interest" description="Disordered" evidence="2">
    <location>
        <begin position="573"/>
        <end position="651"/>
    </location>
</feature>
<protein>
    <submittedName>
        <fullName evidence="3">Uncharacterized protein</fullName>
    </submittedName>
</protein>
<feature type="region of interest" description="Disordered" evidence="2">
    <location>
        <begin position="337"/>
        <end position="356"/>
    </location>
</feature>
<feature type="region of interest" description="Disordered" evidence="2">
    <location>
        <begin position="1069"/>
        <end position="1148"/>
    </location>
</feature>
<feature type="region of interest" description="Disordered" evidence="2">
    <location>
        <begin position="783"/>
        <end position="854"/>
    </location>
</feature>
<feature type="region of interest" description="Disordered" evidence="2">
    <location>
        <begin position="898"/>
        <end position="979"/>
    </location>
</feature>
<feature type="compositionally biased region" description="Low complexity" evidence="2">
    <location>
        <begin position="1069"/>
        <end position="1096"/>
    </location>
</feature>
<feature type="compositionally biased region" description="Polar residues" evidence="2">
    <location>
        <begin position="1118"/>
        <end position="1136"/>
    </location>
</feature>
<feature type="compositionally biased region" description="Polar residues" evidence="2">
    <location>
        <begin position="632"/>
        <end position="650"/>
    </location>
</feature>